<accession>A0A1T5AFA8</accession>
<keyword evidence="2" id="KW-1185">Reference proteome</keyword>
<dbReference type="OrthoDB" id="9794948at2"/>
<proteinExistence type="predicted"/>
<dbReference type="Gene3D" id="2.30.110.10">
    <property type="entry name" value="Electron Transport, Fmn-binding Protein, Chain A"/>
    <property type="match status" value="1"/>
</dbReference>
<dbReference type="InterPro" id="IPR012349">
    <property type="entry name" value="Split_barrel_FMN-bd"/>
</dbReference>
<dbReference type="Pfam" id="PF04299">
    <property type="entry name" value="FMN_bind_2"/>
    <property type="match status" value="1"/>
</dbReference>
<name>A0A1T5AFA8_9SPHI</name>
<dbReference type="PANTHER" id="PTHR35802:SF1">
    <property type="entry name" value="PROTEASE SYNTHASE AND SPORULATION PROTEIN PAI 2"/>
    <property type="match status" value="1"/>
</dbReference>
<dbReference type="PIRSF" id="PIRSF010372">
    <property type="entry name" value="PaiB"/>
    <property type="match status" value="1"/>
</dbReference>
<reference evidence="1 2" key="1">
    <citation type="submission" date="2017-02" db="EMBL/GenBank/DDBJ databases">
        <authorList>
            <person name="Peterson S.W."/>
        </authorList>
    </citation>
    <scope>NUCLEOTIDE SEQUENCE [LARGE SCALE GENOMIC DNA]</scope>
    <source>
        <strain evidence="1 2">DSM 22899</strain>
    </source>
</reference>
<dbReference type="RefSeq" id="WP_079715433.1">
    <property type="nucleotide sequence ID" value="NZ_FUYS01000002.1"/>
</dbReference>
<protein>
    <submittedName>
        <fullName evidence="1">Negative transcriptional regulator, PaiB family</fullName>
    </submittedName>
</protein>
<dbReference type="EMBL" id="FUYS01000002">
    <property type="protein sequence ID" value="SKB33519.1"/>
    <property type="molecule type" value="Genomic_DNA"/>
</dbReference>
<evidence type="ECO:0000313" key="2">
    <source>
        <dbReference type="Proteomes" id="UP000190541"/>
    </source>
</evidence>
<dbReference type="STRING" id="623280.SAMN05660226_00684"/>
<dbReference type="InterPro" id="IPR007396">
    <property type="entry name" value="TR_PAI2-type"/>
</dbReference>
<evidence type="ECO:0000313" key="1">
    <source>
        <dbReference type="EMBL" id="SKB33519.1"/>
    </source>
</evidence>
<dbReference type="PANTHER" id="PTHR35802">
    <property type="entry name" value="PROTEASE SYNTHASE AND SPORULATION PROTEIN PAI 2"/>
    <property type="match status" value="1"/>
</dbReference>
<dbReference type="SUPFAM" id="SSF50475">
    <property type="entry name" value="FMN-binding split barrel"/>
    <property type="match status" value="1"/>
</dbReference>
<gene>
    <name evidence="1" type="ORF">SAMN05660226_00684</name>
</gene>
<sequence length="203" mass="22861">MYIPKSFQFSDKTEIAAFMRRYPFATVVTAHDGVPLATHLPFAVEEHQAGITLSSHFAAANNQSRLITGCTSLVIFSEPHAYISPRHYDKLESVPTWDYIAVHAYGTCRVVEDHNAKLALLEKMIGFYEPEYLNQWTSLPLRFKTGMMSGIVAFTMDVAELQGQQKLSQNKTPAERMRIVKQLETTAGSVEQALADYIRKTIT</sequence>
<dbReference type="Proteomes" id="UP000190541">
    <property type="component" value="Unassembled WGS sequence"/>
</dbReference>
<dbReference type="AlphaFoldDB" id="A0A1T5AFA8"/>
<organism evidence="1 2">
    <name type="scientific">Parapedobacter luteus</name>
    <dbReference type="NCBI Taxonomy" id="623280"/>
    <lineage>
        <taxon>Bacteria</taxon>
        <taxon>Pseudomonadati</taxon>
        <taxon>Bacteroidota</taxon>
        <taxon>Sphingobacteriia</taxon>
        <taxon>Sphingobacteriales</taxon>
        <taxon>Sphingobacteriaceae</taxon>
        <taxon>Parapedobacter</taxon>
    </lineage>
</organism>